<dbReference type="AlphaFoldDB" id="A0AA36H0D5"/>
<organism evidence="8 9">
    <name type="scientific">Cylicocyclus nassatus</name>
    <name type="common">Nematode worm</name>
    <dbReference type="NCBI Taxonomy" id="53992"/>
    <lineage>
        <taxon>Eukaryota</taxon>
        <taxon>Metazoa</taxon>
        <taxon>Ecdysozoa</taxon>
        <taxon>Nematoda</taxon>
        <taxon>Chromadorea</taxon>
        <taxon>Rhabditida</taxon>
        <taxon>Rhabditina</taxon>
        <taxon>Rhabditomorpha</taxon>
        <taxon>Strongyloidea</taxon>
        <taxon>Strongylidae</taxon>
        <taxon>Cylicocyclus</taxon>
    </lineage>
</organism>
<dbReference type="SUPFAM" id="SSF81340">
    <property type="entry name" value="Clc chloride channel"/>
    <property type="match status" value="1"/>
</dbReference>
<evidence type="ECO:0000313" key="9">
    <source>
        <dbReference type="Proteomes" id="UP001176961"/>
    </source>
</evidence>
<evidence type="ECO:0000256" key="6">
    <source>
        <dbReference type="ARBA" id="ARBA00023136"/>
    </source>
</evidence>
<dbReference type="EMBL" id="CATQJL010000305">
    <property type="protein sequence ID" value="CAJ0601407.1"/>
    <property type="molecule type" value="Genomic_DNA"/>
</dbReference>
<dbReference type="GO" id="GO:0008021">
    <property type="term" value="C:synaptic vesicle"/>
    <property type="evidence" value="ECO:0007669"/>
    <property type="project" value="TreeGrafter"/>
</dbReference>
<keyword evidence="2" id="KW-0813">Transport</keyword>
<name>A0AA36H0D5_CYLNA</name>
<dbReference type="GO" id="GO:0005794">
    <property type="term" value="C:Golgi apparatus"/>
    <property type="evidence" value="ECO:0007669"/>
    <property type="project" value="TreeGrafter"/>
</dbReference>
<dbReference type="GO" id="GO:0005247">
    <property type="term" value="F:voltage-gated chloride channel activity"/>
    <property type="evidence" value="ECO:0007669"/>
    <property type="project" value="TreeGrafter"/>
</dbReference>
<dbReference type="Proteomes" id="UP001176961">
    <property type="component" value="Unassembled WGS sequence"/>
</dbReference>
<dbReference type="PANTHER" id="PTHR45711">
    <property type="entry name" value="CHLORIDE CHANNEL PROTEIN"/>
    <property type="match status" value="1"/>
</dbReference>
<dbReference type="Gene3D" id="1.10.3080.10">
    <property type="entry name" value="Clc chloride channel"/>
    <property type="match status" value="1"/>
</dbReference>
<dbReference type="InterPro" id="IPR014743">
    <property type="entry name" value="Cl-channel_core"/>
</dbReference>
<dbReference type="PANTHER" id="PTHR45711:SF6">
    <property type="entry name" value="CHLORIDE CHANNEL PROTEIN"/>
    <property type="match status" value="1"/>
</dbReference>
<evidence type="ECO:0000313" key="8">
    <source>
        <dbReference type="EMBL" id="CAJ0601407.1"/>
    </source>
</evidence>
<gene>
    <name evidence="8" type="ORF">CYNAS_LOCUS13390</name>
</gene>
<keyword evidence="9" id="KW-1185">Reference proteome</keyword>
<evidence type="ECO:0000256" key="3">
    <source>
        <dbReference type="ARBA" id="ARBA00022692"/>
    </source>
</evidence>
<keyword evidence="7" id="KW-0868">Chloride</keyword>
<evidence type="ECO:0000256" key="5">
    <source>
        <dbReference type="ARBA" id="ARBA00023065"/>
    </source>
</evidence>
<evidence type="ECO:0000256" key="4">
    <source>
        <dbReference type="ARBA" id="ARBA00022989"/>
    </source>
</evidence>
<comment type="caution">
    <text evidence="8">The sequence shown here is derived from an EMBL/GenBank/DDBJ whole genome shotgun (WGS) entry which is preliminary data.</text>
</comment>
<evidence type="ECO:0000256" key="1">
    <source>
        <dbReference type="ARBA" id="ARBA00004141"/>
    </source>
</evidence>
<reference evidence="8" key="1">
    <citation type="submission" date="2023-07" db="EMBL/GenBank/DDBJ databases">
        <authorList>
            <consortium name="CYATHOMIX"/>
        </authorList>
    </citation>
    <scope>NUCLEOTIDE SEQUENCE</scope>
    <source>
        <strain evidence="8">N/A</strain>
    </source>
</reference>
<dbReference type="Pfam" id="PF00654">
    <property type="entry name" value="Voltage_CLC"/>
    <property type="match status" value="1"/>
</dbReference>
<dbReference type="GO" id="GO:0005769">
    <property type="term" value="C:early endosome"/>
    <property type="evidence" value="ECO:0007669"/>
    <property type="project" value="TreeGrafter"/>
</dbReference>
<dbReference type="PRINTS" id="PR00762">
    <property type="entry name" value="CLCHANNEL"/>
</dbReference>
<accession>A0AA36H0D5</accession>
<sequence length="201" mass="22323">MSAIQKVAITEPLVDVVDNAQVVTNYYCSKEKFPGGAICRFHAGCSCHPLLWVQQQELEGLVGMSMERFFSHSRSKGSYCSYWSCQNGKDCVMPGLYAMVEAAAVLGGVTRMTVSLVVIMFEITGSLEFIVPTMVVTMFAKWIGDAISKGDALTVKKGEEMTSYFSVAPNARNECDLDFKIKMEFHGDLCDFVEENIYTVR</sequence>
<keyword evidence="4" id="KW-1133">Transmembrane helix</keyword>
<evidence type="ECO:0000256" key="2">
    <source>
        <dbReference type="ARBA" id="ARBA00022448"/>
    </source>
</evidence>
<keyword evidence="6" id="KW-0472">Membrane</keyword>
<dbReference type="InterPro" id="IPR001807">
    <property type="entry name" value="ClC"/>
</dbReference>
<keyword evidence="5" id="KW-0406">Ion transport</keyword>
<evidence type="ECO:0000256" key="7">
    <source>
        <dbReference type="ARBA" id="ARBA00023214"/>
    </source>
</evidence>
<protein>
    <submittedName>
        <fullName evidence="8">Uncharacterized protein</fullName>
    </submittedName>
</protein>
<keyword evidence="3" id="KW-0812">Transmembrane</keyword>
<proteinExistence type="predicted"/>
<dbReference type="GO" id="GO:0005886">
    <property type="term" value="C:plasma membrane"/>
    <property type="evidence" value="ECO:0007669"/>
    <property type="project" value="TreeGrafter"/>
</dbReference>
<comment type="subcellular location">
    <subcellularLocation>
        <location evidence="1">Membrane</location>
        <topology evidence="1">Multi-pass membrane protein</topology>
    </subcellularLocation>
</comment>